<dbReference type="Pfam" id="PF23771">
    <property type="entry name" value="DUF7168"/>
    <property type="match status" value="1"/>
</dbReference>
<dbReference type="InterPro" id="IPR055592">
    <property type="entry name" value="DUF7168"/>
</dbReference>
<feature type="compositionally biased region" description="Basic and acidic residues" evidence="1">
    <location>
        <begin position="28"/>
        <end position="37"/>
    </location>
</feature>
<dbReference type="EMBL" id="VFPA01000003">
    <property type="protein sequence ID" value="TQM08991.1"/>
    <property type="molecule type" value="Genomic_DNA"/>
</dbReference>
<name>A0A543DI51_9PSEU</name>
<evidence type="ECO:0000259" key="3">
    <source>
        <dbReference type="Pfam" id="PF23771"/>
    </source>
</evidence>
<dbReference type="OrthoDB" id="3508128at2"/>
<organism evidence="4 5">
    <name type="scientific">Pseudonocardia kunmingensis</name>
    <dbReference type="NCBI Taxonomy" id="630975"/>
    <lineage>
        <taxon>Bacteria</taxon>
        <taxon>Bacillati</taxon>
        <taxon>Actinomycetota</taxon>
        <taxon>Actinomycetes</taxon>
        <taxon>Pseudonocardiales</taxon>
        <taxon>Pseudonocardiaceae</taxon>
        <taxon>Pseudonocardia</taxon>
    </lineage>
</organism>
<dbReference type="Pfam" id="PF10979">
    <property type="entry name" value="DUF2786"/>
    <property type="match status" value="1"/>
</dbReference>
<evidence type="ECO:0000256" key="1">
    <source>
        <dbReference type="SAM" id="MobiDB-lite"/>
    </source>
</evidence>
<feature type="region of interest" description="Disordered" evidence="1">
    <location>
        <begin position="1"/>
        <end position="55"/>
    </location>
</feature>
<reference evidence="4 5" key="1">
    <citation type="submission" date="2019-06" db="EMBL/GenBank/DDBJ databases">
        <title>Sequencing the genomes of 1000 actinobacteria strains.</title>
        <authorList>
            <person name="Klenk H.-P."/>
        </authorList>
    </citation>
    <scope>NUCLEOTIDE SEQUENCE [LARGE SCALE GENOMIC DNA]</scope>
    <source>
        <strain evidence="4 5">DSM 45301</strain>
    </source>
</reference>
<accession>A0A543DI51</accession>
<dbReference type="InterPro" id="IPR024498">
    <property type="entry name" value="DUF2786"/>
</dbReference>
<protein>
    <submittedName>
        <fullName evidence="4">Uncharacterized protein DUF2786</fullName>
    </submittedName>
</protein>
<feature type="compositionally biased region" description="Basic residues" evidence="1">
    <location>
        <begin position="1"/>
        <end position="21"/>
    </location>
</feature>
<keyword evidence="5" id="KW-1185">Reference proteome</keyword>
<dbReference type="AlphaFoldDB" id="A0A543DI51"/>
<feature type="domain" description="DUF2786" evidence="2">
    <location>
        <begin position="228"/>
        <end position="266"/>
    </location>
</feature>
<evidence type="ECO:0000313" key="5">
    <source>
        <dbReference type="Proteomes" id="UP000315677"/>
    </source>
</evidence>
<gene>
    <name evidence="4" type="ORF">FB558_4732</name>
</gene>
<proteinExistence type="predicted"/>
<sequence>MGARVSKRNREKRAARKRARQQRGPTPPRHEFGDRPHGPGCPCGEHDGPPPLPPAEQLARTLLAVARTGDPAEASACASELAGTHFSRDPQAVGAAASMILTRTLGFMWRGGWLPADLWEITRRRADAVVAGLLVDMIAADTTQHAPRTVHERWAAQVRQLDADVWWERDRPHLPQWAQRHRLTVERAVLATITLLAELVTLPRLPQILPPPGSATQRATAAAGVDQKVLSRVRALLAKAESTQFPEEAEALSAKAQELMNRHAFERALLDADEHRPQAATSTRLWLEAPYIEAKSQLVAAIGAANRCRSVFHPDLGFVALIGDPLDLDITELLATSLLVQATRAMVAEGSQTSRTGTSRTRSFRQSFLLAYATRIGERLQEAATTAAEPQADERLLPVLADRSRVVEETFQEMYDRTVAKSVSITNGAGWQAGRAAADRADLNIERTAVSA</sequence>
<feature type="domain" description="DUF7168" evidence="3">
    <location>
        <begin position="295"/>
        <end position="396"/>
    </location>
</feature>
<dbReference type="Proteomes" id="UP000315677">
    <property type="component" value="Unassembled WGS sequence"/>
</dbReference>
<evidence type="ECO:0000259" key="2">
    <source>
        <dbReference type="Pfam" id="PF10979"/>
    </source>
</evidence>
<evidence type="ECO:0000313" key="4">
    <source>
        <dbReference type="EMBL" id="TQM08991.1"/>
    </source>
</evidence>
<comment type="caution">
    <text evidence="4">The sequence shown here is derived from an EMBL/GenBank/DDBJ whole genome shotgun (WGS) entry which is preliminary data.</text>
</comment>